<keyword evidence="4 6" id="KW-0808">Transferase</keyword>
<dbReference type="PANTHER" id="PTHR47816:SF4">
    <property type="entry name" value="RIBOSOMAL RNA SMALL SUBUNIT METHYLTRANSFERASE C"/>
    <property type="match status" value="1"/>
</dbReference>
<protein>
    <recommendedName>
        <fullName evidence="6">Ribosomal RNA small subunit methyltransferase C</fullName>
        <ecNumber evidence="6">2.1.1.172</ecNumber>
    </recommendedName>
    <alternativeName>
        <fullName evidence="6">16S rRNA m2G1207 methyltransferase</fullName>
    </alternativeName>
    <alternativeName>
        <fullName evidence="6">rRNA (guanine-N(2)-)-methyltransferase RsmC</fullName>
    </alternativeName>
</protein>
<name>A0A6L2ZPU9_9ENTR</name>
<accession>A0A6L2ZPU9</accession>
<dbReference type="GO" id="GO:0052914">
    <property type="term" value="F:16S rRNA (guanine(1207)-N(2))-methyltransferase activity"/>
    <property type="evidence" value="ECO:0007669"/>
    <property type="project" value="UniProtKB-EC"/>
</dbReference>
<evidence type="ECO:0000259" key="8">
    <source>
        <dbReference type="Pfam" id="PF08468"/>
    </source>
</evidence>
<evidence type="ECO:0000256" key="1">
    <source>
        <dbReference type="ARBA" id="ARBA00022490"/>
    </source>
</evidence>
<dbReference type="PANTHER" id="PTHR47816">
    <property type="entry name" value="RIBOSOMAL RNA SMALL SUBUNIT METHYLTRANSFERASE C"/>
    <property type="match status" value="1"/>
</dbReference>
<keyword evidence="1 6" id="KW-0963">Cytoplasm</keyword>
<comment type="catalytic activity">
    <reaction evidence="6">
        <text>guanosine(1207) in 16S rRNA + S-adenosyl-L-methionine = N(2)-methylguanosine(1207) in 16S rRNA + S-adenosyl-L-homocysteine + H(+)</text>
        <dbReference type="Rhea" id="RHEA:42736"/>
        <dbReference type="Rhea" id="RHEA-COMP:10213"/>
        <dbReference type="Rhea" id="RHEA-COMP:10214"/>
        <dbReference type="ChEBI" id="CHEBI:15378"/>
        <dbReference type="ChEBI" id="CHEBI:57856"/>
        <dbReference type="ChEBI" id="CHEBI:59789"/>
        <dbReference type="ChEBI" id="CHEBI:74269"/>
        <dbReference type="ChEBI" id="CHEBI:74481"/>
        <dbReference type="EC" id="2.1.1.172"/>
    </reaction>
</comment>
<comment type="similarity">
    <text evidence="6">Belongs to the methyltransferase superfamily. RsmC family.</text>
</comment>
<dbReference type="Pfam" id="PF08468">
    <property type="entry name" value="MTS_N"/>
    <property type="match status" value="1"/>
</dbReference>
<dbReference type="InterPro" id="IPR046977">
    <property type="entry name" value="RsmC/RlmG"/>
</dbReference>
<evidence type="ECO:0000256" key="4">
    <source>
        <dbReference type="ARBA" id="ARBA00022679"/>
    </source>
</evidence>
<feature type="domain" description="Methyltransferase small N-terminal" evidence="8">
    <location>
        <begin position="8"/>
        <end position="162"/>
    </location>
</feature>
<dbReference type="InterPro" id="IPR007848">
    <property type="entry name" value="Small_mtfrase_dom"/>
</dbReference>
<dbReference type="Gene3D" id="3.40.50.150">
    <property type="entry name" value="Vaccinia Virus protein VP39"/>
    <property type="match status" value="2"/>
</dbReference>
<evidence type="ECO:0000256" key="5">
    <source>
        <dbReference type="ARBA" id="ARBA00022691"/>
    </source>
</evidence>
<comment type="subcellular location">
    <subcellularLocation>
        <location evidence="6">Cytoplasm</location>
    </subcellularLocation>
</comment>
<keyword evidence="5 6" id="KW-0949">S-adenosyl-L-methionine</keyword>
<dbReference type="SUPFAM" id="SSF53335">
    <property type="entry name" value="S-adenosyl-L-methionine-dependent methyltransferases"/>
    <property type="match status" value="1"/>
</dbReference>
<comment type="function">
    <text evidence="6">Specifically methylates the guanine in position 1207 of 16S rRNA in the 30S particle.</text>
</comment>
<evidence type="ECO:0000313" key="10">
    <source>
        <dbReference type="Proteomes" id="UP000504714"/>
    </source>
</evidence>
<dbReference type="InterPro" id="IPR023543">
    <property type="entry name" value="rRNA_ssu_MeTfrase_C"/>
</dbReference>
<keyword evidence="2 6" id="KW-0698">rRNA processing</keyword>
<dbReference type="EMBL" id="BLXO01000003">
    <property type="protein sequence ID" value="GFN46238.1"/>
    <property type="molecule type" value="Genomic_DNA"/>
</dbReference>
<sequence length="348" mass="38964">MSVLTPASEMILRHSNEFTERRVLFAGDWQDTLPAQFTATTVLAHTNQYHHWQLLKPILEDKVTFSFSADKKSVADCNTLIYFWPKNKQQAQFQLSNLLALFPVGSDIFIVGENRSGVRSAENKLWEMLELSKIDSARRCSLYYGRLDKKIKHDNAIWWGHYHVDTRIIKTLPGVFSRDGLDPGSQLLLSSFTEQVKGKVLDIACGTGVLACVLAHHSPQIKLTLSDVSAAALEASRATLAINNINAEVIASNLYSDIKGRFDLIMANPPFHDGLAISLHIAERLIRGAYDHLRIGGKLRIVANAFLPYPALLDAVFGSHQVLAQNSRFKVYQAELSHQCDLSSEHRQ</sequence>
<reference evidence="9 10" key="1">
    <citation type="submission" date="2020-06" db="EMBL/GenBank/DDBJ databases">
        <title>The genome sequence of Candidatus Regiella insecticola strain Tut.</title>
        <authorList>
            <person name="Nikoh N."/>
            <person name="Tsuchida T."/>
            <person name="Koga R."/>
            <person name="Oshima K."/>
            <person name="Hattori M."/>
            <person name="Fukatsu T."/>
        </authorList>
    </citation>
    <scope>NUCLEOTIDE SEQUENCE [LARGE SCALE GENOMIC DNA]</scope>
    <source>
        <strain evidence="9 10">Tut</strain>
    </source>
</reference>
<dbReference type="RefSeq" id="WP_176487947.1">
    <property type="nucleotide sequence ID" value="NZ_BLXO01000003.1"/>
</dbReference>
<dbReference type="AlphaFoldDB" id="A0A6L2ZPU9"/>
<dbReference type="GO" id="GO:0005737">
    <property type="term" value="C:cytoplasm"/>
    <property type="evidence" value="ECO:0007669"/>
    <property type="project" value="UniProtKB-SubCell"/>
</dbReference>
<evidence type="ECO:0000256" key="2">
    <source>
        <dbReference type="ARBA" id="ARBA00022552"/>
    </source>
</evidence>
<dbReference type="Pfam" id="PF05175">
    <property type="entry name" value="MTS"/>
    <property type="match status" value="1"/>
</dbReference>
<keyword evidence="3 6" id="KW-0489">Methyltransferase</keyword>
<evidence type="ECO:0000259" key="7">
    <source>
        <dbReference type="Pfam" id="PF05175"/>
    </source>
</evidence>
<dbReference type="HAMAP" id="MF_01862">
    <property type="entry name" value="16SrRNA_methyltr_C"/>
    <property type="match status" value="1"/>
</dbReference>
<comment type="caution">
    <text evidence="9">The sequence shown here is derived from an EMBL/GenBank/DDBJ whole genome shotgun (WGS) entry which is preliminary data.</text>
</comment>
<dbReference type="CDD" id="cd02440">
    <property type="entry name" value="AdoMet_MTases"/>
    <property type="match status" value="1"/>
</dbReference>
<organism evidence="9 10">
    <name type="scientific">Candidatus Regiella insecticola</name>
    <dbReference type="NCBI Taxonomy" id="138073"/>
    <lineage>
        <taxon>Bacteria</taxon>
        <taxon>Pseudomonadati</taxon>
        <taxon>Pseudomonadota</taxon>
        <taxon>Gammaproteobacteria</taxon>
        <taxon>Enterobacterales</taxon>
        <taxon>Enterobacteriaceae</taxon>
        <taxon>aphid secondary symbionts</taxon>
        <taxon>Candidatus Regiella</taxon>
    </lineage>
</organism>
<evidence type="ECO:0000256" key="3">
    <source>
        <dbReference type="ARBA" id="ARBA00022603"/>
    </source>
</evidence>
<dbReference type="InterPro" id="IPR013675">
    <property type="entry name" value="Mtase_sm_N"/>
</dbReference>
<evidence type="ECO:0000313" key="9">
    <source>
        <dbReference type="EMBL" id="GFN46238.1"/>
    </source>
</evidence>
<feature type="domain" description="Methyltransferase small" evidence="7">
    <location>
        <begin position="168"/>
        <end position="333"/>
    </location>
</feature>
<evidence type="ECO:0000256" key="6">
    <source>
        <dbReference type="HAMAP-Rule" id="MF_01862"/>
    </source>
</evidence>
<proteinExistence type="inferred from homology"/>
<dbReference type="NCBIfam" id="NF007023">
    <property type="entry name" value="PRK09489.1"/>
    <property type="match status" value="1"/>
</dbReference>
<gene>
    <name evidence="6 9" type="primary">rsmC</name>
    <name evidence="9" type="ORF">RINTU1_17210</name>
</gene>
<dbReference type="InterPro" id="IPR029063">
    <property type="entry name" value="SAM-dependent_MTases_sf"/>
</dbReference>
<dbReference type="Proteomes" id="UP000504714">
    <property type="component" value="Unassembled WGS sequence"/>
</dbReference>
<dbReference type="EC" id="2.1.1.172" evidence="6"/>
<comment type="subunit">
    <text evidence="6">Monomer.</text>
</comment>